<dbReference type="EMBL" id="JASNWA010000008">
    <property type="protein sequence ID" value="KAK3171477.1"/>
    <property type="molecule type" value="Genomic_DNA"/>
</dbReference>
<gene>
    <name evidence="2" type="ORF">OEA41_003561</name>
</gene>
<feature type="region of interest" description="Disordered" evidence="1">
    <location>
        <begin position="1"/>
        <end position="126"/>
    </location>
</feature>
<sequence>MEPKSSGKRSPDASEHASNTKLPTAGPPSTPGKKPWKDLKTHQTESIDKSQAAQLQMNVVDRNDDALPPNSATSNPLEMPVLQNFPGNENQMNTQSPSRQLKSSTPSAPKIASESFEDLKGKIKED</sequence>
<organism evidence="2 3">
    <name type="scientific">Lepraria neglecta</name>
    <dbReference type="NCBI Taxonomy" id="209136"/>
    <lineage>
        <taxon>Eukaryota</taxon>
        <taxon>Fungi</taxon>
        <taxon>Dikarya</taxon>
        <taxon>Ascomycota</taxon>
        <taxon>Pezizomycotina</taxon>
        <taxon>Lecanoromycetes</taxon>
        <taxon>OSLEUM clade</taxon>
        <taxon>Lecanoromycetidae</taxon>
        <taxon>Lecanorales</taxon>
        <taxon>Lecanorineae</taxon>
        <taxon>Stereocaulaceae</taxon>
        <taxon>Lepraria</taxon>
    </lineage>
</organism>
<evidence type="ECO:0000256" key="1">
    <source>
        <dbReference type="SAM" id="MobiDB-lite"/>
    </source>
</evidence>
<keyword evidence="3" id="KW-1185">Reference proteome</keyword>
<comment type="caution">
    <text evidence="2">The sequence shown here is derived from an EMBL/GenBank/DDBJ whole genome shotgun (WGS) entry which is preliminary data.</text>
</comment>
<name>A0AAE0DIH3_9LECA</name>
<protein>
    <submittedName>
        <fullName evidence="2">Uncharacterized protein</fullName>
    </submittedName>
</protein>
<feature type="compositionally biased region" description="Basic and acidic residues" evidence="1">
    <location>
        <begin position="117"/>
        <end position="126"/>
    </location>
</feature>
<feature type="compositionally biased region" description="Basic and acidic residues" evidence="1">
    <location>
        <begin position="1"/>
        <end position="15"/>
    </location>
</feature>
<proteinExistence type="predicted"/>
<reference evidence="2" key="1">
    <citation type="submission" date="2022-11" db="EMBL/GenBank/DDBJ databases">
        <title>Chromosomal genome sequence assembly and mating type (MAT) locus characterization of the leprose asexual lichenized fungus Lepraria neglecta (Nyl.) Erichsen.</title>
        <authorList>
            <person name="Allen J.L."/>
            <person name="Pfeffer B."/>
        </authorList>
    </citation>
    <scope>NUCLEOTIDE SEQUENCE</scope>
    <source>
        <strain evidence="2">Allen 5258</strain>
    </source>
</reference>
<feature type="compositionally biased region" description="Basic and acidic residues" evidence="1">
    <location>
        <begin position="35"/>
        <end position="48"/>
    </location>
</feature>
<evidence type="ECO:0000313" key="3">
    <source>
        <dbReference type="Proteomes" id="UP001276659"/>
    </source>
</evidence>
<dbReference type="Proteomes" id="UP001276659">
    <property type="component" value="Unassembled WGS sequence"/>
</dbReference>
<accession>A0AAE0DIH3</accession>
<evidence type="ECO:0000313" key="2">
    <source>
        <dbReference type="EMBL" id="KAK3171477.1"/>
    </source>
</evidence>
<dbReference type="AlphaFoldDB" id="A0AAE0DIH3"/>
<feature type="compositionally biased region" description="Polar residues" evidence="1">
    <location>
        <begin position="85"/>
        <end position="107"/>
    </location>
</feature>